<evidence type="ECO:0000313" key="5">
    <source>
        <dbReference type="EMBL" id="SVA11587.1"/>
    </source>
</evidence>
<keyword evidence="3" id="KW-0456">Lyase</keyword>
<reference evidence="5" key="1">
    <citation type="submission" date="2018-05" db="EMBL/GenBank/DDBJ databases">
        <authorList>
            <person name="Lanie J.A."/>
            <person name="Ng W.-L."/>
            <person name="Kazmierczak K.M."/>
            <person name="Andrzejewski T.M."/>
            <person name="Davidsen T.M."/>
            <person name="Wayne K.J."/>
            <person name="Tettelin H."/>
            <person name="Glass J.I."/>
            <person name="Rusch D."/>
            <person name="Podicherti R."/>
            <person name="Tsui H.-C.T."/>
            <person name="Winkler M.E."/>
        </authorList>
    </citation>
    <scope>NUCLEOTIDE SEQUENCE</scope>
</reference>
<proteinExistence type="inferred from homology"/>
<dbReference type="EMBL" id="UINC01004074">
    <property type="protein sequence ID" value="SVA11587.1"/>
    <property type="molecule type" value="Genomic_DNA"/>
</dbReference>
<gene>
    <name evidence="5" type="ORF">METZ01_LOCUS64441</name>
</gene>
<dbReference type="InterPro" id="IPR040442">
    <property type="entry name" value="Pyrv_kinase-like_dom_sf"/>
</dbReference>
<evidence type="ECO:0000256" key="3">
    <source>
        <dbReference type="ARBA" id="ARBA00023239"/>
    </source>
</evidence>
<dbReference type="SUPFAM" id="SSF51621">
    <property type="entry name" value="Phosphoenolpyruvate/pyruvate domain"/>
    <property type="match status" value="1"/>
</dbReference>
<comment type="similarity">
    <text evidence="1">Belongs to the HpcH/HpaI aldolase family.</text>
</comment>
<evidence type="ECO:0000256" key="2">
    <source>
        <dbReference type="ARBA" id="ARBA00022723"/>
    </source>
</evidence>
<dbReference type="Pfam" id="PF03328">
    <property type="entry name" value="HpcH_HpaI"/>
    <property type="match status" value="1"/>
</dbReference>
<name>A0A381TA81_9ZZZZ</name>
<dbReference type="InterPro" id="IPR015813">
    <property type="entry name" value="Pyrv/PenolPyrv_kinase-like_dom"/>
</dbReference>
<organism evidence="5">
    <name type="scientific">marine metagenome</name>
    <dbReference type="NCBI Taxonomy" id="408172"/>
    <lineage>
        <taxon>unclassified sequences</taxon>
        <taxon>metagenomes</taxon>
        <taxon>ecological metagenomes</taxon>
    </lineage>
</organism>
<dbReference type="PANTHER" id="PTHR30502:SF0">
    <property type="entry name" value="PHOSPHOENOLPYRUVATE CARBOXYLASE FAMILY PROTEIN"/>
    <property type="match status" value="1"/>
</dbReference>
<protein>
    <recommendedName>
        <fullName evidence="4">HpcH/HpaI aldolase/citrate lyase domain-containing protein</fullName>
    </recommendedName>
</protein>
<keyword evidence="2" id="KW-0479">Metal-binding</keyword>
<dbReference type="PANTHER" id="PTHR30502">
    <property type="entry name" value="2-KETO-3-DEOXY-L-RHAMNONATE ALDOLASE"/>
    <property type="match status" value="1"/>
</dbReference>
<evidence type="ECO:0000259" key="4">
    <source>
        <dbReference type="Pfam" id="PF03328"/>
    </source>
</evidence>
<feature type="domain" description="HpcH/HpaI aldolase/citrate lyase" evidence="4">
    <location>
        <begin position="2"/>
        <end position="213"/>
    </location>
</feature>
<dbReference type="InterPro" id="IPR005000">
    <property type="entry name" value="Aldolase/citrate-lyase_domain"/>
</dbReference>
<dbReference type="GO" id="GO:0005737">
    <property type="term" value="C:cytoplasm"/>
    <property type="evidence" value="ECO:0007669"/>
    <property type="project" value="TreeGrafter"/>
</dbReference>
<dbReference type="InterPro" id="IPR050251">
    <property type="entry name" value="HpcH-HpaI_aldolase"/>
</dbReference>
<dbReference type="AlphaFoldDB" id="A0A381TA81"/>
<accession>A0A381TA81</accession>
<dbReference type="GO" id="GO:0046872">
    <property type="term" value="F:metal ion binding"/>
    <property type="evidence" value="ECO:0007669"/>
    <property type="project" value="UniProtKB-KW"/>
</dbReference>
<sequence>MIGTWVKTPAPIVVEVLADTELDLVILDAEHAPFSRLELDACVFAANASGMDVLVRVPTAQPHHVLQALDTGATGVLVPHVCTAEEAVDVARSARYGPGGRGYAGSTRAAGYGTKPMEVHKADSAARTVVVVQLEDAEAVAQAGQIAATDGIDGIFIGTVDLSVSLGAPGPDDPAVLEAVDEITRAAREEGCPVGIFANSADQVNHFAEIGVTLFLMQSDHAFLRSGADALAAMR</sequence>
<dbReference type="Gene3D" id="3.20.20.60">
    <property type="entry name" value="Phosphoenolpyruvate-binding domains"/>
    <property type="match status" value="1"/>
</dbReference>
<dbReference type="GO" id="GO:0016832">
    <property type="term" value="F:aldehyde-lyase activity"/>
    <property type="evidence" value="ECO:0007669"/>
    <property type="project" value="TreeGrafter"/>
</dbReference>
<evidence type="ECO:0000256" key="1">
    <source>
        <dbReference type="ARBA" id="ARBA00005568"/>
    </source>
</evidence>